<evidence type="ECO:0000256" key="1">
    <source>
        <dbReference type="SAM" id="MobiDB-lite"/>
    </source>
</evidence>
<feature type="compositionally biased region" description="Basic and acidic residues" evidence="1">
    <location>
        <begin position="169"/>
        <end position="183"/>
    </location>
</feature>
<organism evidence="2 3">
    <name type="scientific">Mycobacterium asiaticum</name>
    <dbReference type="NCBI Taxonomy" id="1790"/>
    <lineage>
        <taxon>Bacteria</taxon>
        <taxon>Bacillati</taxon>
        <taxon>Actinomycetota</taxon>
        <taxon>Actinomycetes</taxon>
        <taxon>Mycobacteriales</taxon>
        <taxon>Mycobacteriaceae</taxon>
        <taxon>Mycobacterium</taxon>
    </lineage>
</organism>
<dbReference type="RefSeq" id="WP_065146727.1">
    <property type="nucleotide sequence ID" value="NZ_LZLS01000213.1"/>
</dbReference>
<name>A0A1A3NHX0_MYCAS</name>
<evidence type="ECO:0000313" key="3">
    <source>
        <dbReference type="Proteomes" id="UP000093928"/>
    </source>
</evidence>
<dbReference type="AlphaFoldDB" id="A0A1A3NHX0"/>
<accession>A0A1A3NHX0</accession>
<proteinExistence type="predicted"/>
<protein>
    <submittedName>
        <fullName evidence="2">Uncharacterized protein</fullName>
    </submittedName>
</protein>
<gene>
    <name evidence="2" type="ORF">A5634_11440</name>
</gene>
<dbReference type="EMBL" id="LZLS01000213">
    <property type="protein sequence ID" value="OBK20915.1"/>
    <property type="molecule type" value="Genomic_DNA"/>
</dbReference>
<evidence type="ECO:0000313" key="2">
    <source>
        <dbReference type="EMBL" id="OBK20915.1"/>
    </source>
</evidence>
<sequence length="183" mass="19868">MSTSALGIHSSPIPGLRLRLKPADRRGGDVQGAWWPRSTQLATELPPLLAALGSRIDTVDRVVYDENVWAPAPLNLRFRGSNVILAGTRDQSINKISLIGDPVGRLELLVVPPYTSPSRAYTAVTTAAQPDNASTTDELLGIGEQAAEDRYFALMAQQRWESDGGALRRRGDQPVERAAAQRD</sequence>
<dbReference type="InterPro" id="IPR046036">
    <property type="entry name" value="DUF5994"/>
</dbReference>
<comment type="caution">
    <text evidence="2">The sequence shown here is derived from an EMBL/GenBank/DDBJ whole genome shotgun (WGS) entry which is preliminary data.</text>
</comment>
<dbReference type="OrthoDB" id="3785441at2"/>
<dbReference type="Pfam" id="PF19457">
    <property type="entry name" value="DUF5994"/>
    <property type="match status" value="1"/>
</dbReference>
<reference evidence="2 3" key="1">
    <citation type="submission" date="2016-06" db="EMBL/GenBank/DDBJ databases">
        <authorList>
            <person name="Kjaerup R.B."/>
            <person name="Dalgaard T.S."/>
            <person name="Juul-Madsen H.R."/>
        </authorList>
    </citation>
    <scope>NUCLEOTIDE SEQUENCE [LARGE SCALE GENOMIC DNA]</scope>
    <source>
        <strain evidence="2 3">1165133.8</strain>
    </source>
</reference>
<dbReference type="Proteomes" id="UP000093928">
    <property type="component" value="Unassembled WGS sequence"/>
</dbReference>
<feature type="region of interest" description="Disordered" evidence="1">
    <location>
        <begin position="163"/>
        <end position="183"/>
    </location>
</feature>